<accession>A0A4S3JU45</accession>
<dbReference type="GO" id="GO:0005796">
    <property type="term" value="C:Golgi lumen"/>
    <property type="evidence" value="ECO:0007669"/>
    <property type="project" value="TreeGrafter"/>
</dbReference>
<dbReference type="AlphaFoldDB" id="A0A4S3JU45"/>
<dbReference type="PROSITE" id="PS51354">
    <property type="entry name" value="GLUTAREDOXIN_2"/>
    <property type="match status" value="1"/>
</dbReference>
<dbReference type="STRING" id="1220188.A0A4S3JU45"/>
<evidence type="ECO:0000256" key="1">
    <source>
        <dbReference type="SAM" id="MobiDB-lite"/>
    </source>
</evidence>
<dbReference type="Gene3D" id="3.40.30.10">
    <property type="entry name" value="Glutaredoxin"/>
    <property type="match status" value="1"/>
</dbReference>
<keyword evidence="2" id="KW-1133">Transmembrane helix</keyword>
<dbReference type="GO" id="GO:0034599">
    <property type="term" value="P:cellular response to oxidative stress"/>
    <property type="evidence" value="ECO:0007669"/>
    <property type="project" value="TreeGrafter"/>
</dbReference>
<dbReference type="GO" id="GO:0000324">
    <property type="term" value="C:fungal-type vacuole"/>
    <property type="evidence" value="ECO:0007669"/>
    <property type="project" value="TreeGrafter"/>
</dbReference>
<dbReference type="PANTHER" id="PTHR45694">
    <property type="entry name" value="GLUTAREDOXIN 2"/>
    <property type="match status" value="1"/>
</dbReference>
<protein>
    <submittedName>
        <fullName evidence="3">Uncharacterized protein</fullName>
    </submittedName>
</protein>
<evidence type="ECO:0000313" key="3">
    <source>
        <dbReference type="EMBL" id="THC98231.1"/>
    </source>
</evidence>
<dbReference type="EMBL" id="SOSA01000050">
    <property type="protein sequence ID" value="THC98231.1"/>
    <property type="molecule type" value="Genomic_DNA"/>
</dbReference>
<evidence type="ECO:0000256" key="2">
    <source>
        <dbReference type="SAM" id="Phobius"/>
    </source>
</evidence>
<dbReference type="SUPFAM" id="SSF52833">
    <property type="entry name" value="Thioredoxin-like"/>
    <property type="match status" value="1"/>
</dbReference>
<keyword evidence="2" id="KW-0812">Transmembrane</keyword>
<organism evidence="3 4">
    <name type="scientific">Aspergillus tanneri</name>
    <dbReference type="NCBI Taxonomy" id="1220188"/>
    <lineage>
        <taxon>Eukaryota</taxon>
        <taxon>Fungi</taxon>
        <taxon>Dikarya</taxon>
        <taxon>Ascomycota</taxon>
        <taxon>Pezizomycotina</taxon>
        <taxon>Eurotiomycetes</taxon>
        <taxon>Eurotiomycetidae</taxon>
        <taxon>Eurotiales</taxon>
        <taxon>Aspergillaceae</taxon>
        <taxon>Aspergillus</taxon>
        <taxon>Aspergillus subgen. Circumdati</taxon>
    </lineage>
</organism>
<dbReference type="PRINTS" id="PR00160">
    <property type="entry name" value="GLUTAREDOXIN"/>
</dbReference>
<dbReference type="InterPro" id="IPR014025">
    <property type="entry name" value="Glutaredoxin_subgr"/>
</dbReference>
<evidence type="ECO:0000313" key="4">
    <source>
        <dbReference type="Proteomes" id="UP000308092"/>
    </source>
</evidence>
<dbReference type="InterPro" id="IPR036249">
    <property type="entry name" value="Thioredoxin-like_sf"/>
</dbReference>
<dbReference type="VEuPathDB" id="FungiDB:EYZ11_002313"/>
<gene>
    <name evidence="3" type="ORF">EYZ11_002313</name>
</gene>
<dbReference type="GO" id="GO:0015038">
    <property type="term" value="F:glutathione disulfide oxidoreductase activity"/>
    <property type="evidence" value="ECO:0007669"/>
    <property type="project" value="TreeGrafter"/>
</dbReference>
<keyword evidence="2" id="KW-0472">Membrane</keyword>
<comment type="caution">
    <text evidence="3">The sequence shown here is derived from an EMBL/GenBank/DDBJ whole genome shotgun (WGS) entry which is preliminary data.</text>
</comment>
<feature type="transmembrane region" description="Helical" evidence="2">
    <location>
        <begin position="7"/>
        <end position="26"/>
    </location>
</feature>
<dbReference type="Proteomes" id="UP000308092">
    <property type="component" value="Unassembled WGS sequence"/>
</dbReference>
<sequence>MFSQRRIRLLAIAVLTFVIMALYYSGDARGVQNQKFYQSTVAAIEAHRGAKNFGTTAEGSLRKEPLGPKPGNGDSMKPVTDEMKPAIPKDSNEVTEEIPIAGRTKMTVTRNRNDAEKQEQVPVVDEHAEAKAELNSILKRSPSKYSIVPAPYVVELDQHPLGKDVQTVLAENTGRRTVPNVLVSGKSIGGGDEVAALDEKDELASILKGMGGKWLQEVSHKETSH</sequence>
<proteinExistence type="predicted"/>
<keyword evidence="4" id="KW-1185">Reference proteome</keyword>
<reference evidence="3 4" key="1">
    <citation type="submission" date="2019-03" db="EMBL/GenBank/DDBJ databases">
        <title>The genome sequence of a newly discovered highly antifungal drug resistant Aspergillus species, Aspergillus tanneri NIH 1004.</title>
        <authorList>
            <person name="Mounaud S."/>
            <person name="Singh I."/>
            <person name="Joardar V."/>
            <person name="Pakala S."/>
            <person name="Pakala S."/>
            <person name="Venepally P."/>
            <person name="Hoover J."/>
            <person name="Nierman W."/>
            <person name="Chung J."/>
            <person name="Losada L."/>
        </authorList>
    </citation>
    <scope>NUCLEOTIDE SEQUENCE [LARGE SCALE GENOMIC DNA]</scope>
    <source>
        <strain evidence="3 4">NIH1004</strain>
    </source>
</reference>
<dbReference type="PANTHER" id="PTHR45694:SF5">
    <property type="entry name" value="GLUTAREDOXIN 2"/>
    <property type="match status" value="1"/>
</dbReference>
<feature type="region of interest" description="Disordered" evidence="1">
    <location>
        <begin position="54"/>
        <end position="92"/>
    </location>
</feature>
<name>A0A4S3JU45_9EURO</name>
<dbReference type="GO" id="GO:0005801">
    <property type="term" value="C:cis-Golgi network"/>
    <property type="evidence" value="ECO:0007669"/>
    <property type="project" value="TreeGrafter"/>
</dbReference>